<organism evidence="6 7">
    <name type="scientific">Aedes albopictus</name>
    <name type="common">Asian tiger mosquito</name>
    <name type="synonym">Stegomyia albopicta</name>
    <dbReference type="NCBI Taxonomy" id="7160"/>
    <lineage>
        <taxon>Eukaryota</taxon>
        <taxon>Metazoa</taxon>
        <taxon>Ecdysozoa</taxon>
        <taxon>Arthropoda</taxon>
        <taxon>Hexapoda</taxon>
        <taxon>Insecta</taxon>
        <taxon>Pterygota</taxon>
        <taxon>Neoptera</taxon>
        <taxon>Endopterygota</taxon>
        <taxon>Diptera</taxon>
        <taxon>Nematocera</taxon>
        <taxon>Culicoidea</taxon>
        <taxon>Culicidae</taxon>
        <taxon>Culicinae</taxon>
        <taxon>Aedini</taxon>
        <taxon>Aedes</taxon>
        <taxon>Stegomyia</taxon>
    </lineage>
</organism>
<name>A0ABM1Z7B1_AEDAL</name>
<reference evidence="7" key="1">
    <citation type="journal article" date="2015" name="Proc. Natl. Acad. Sci. U.S.A.">
        <title>Genome sequence of the Asian Tiger mosquito, Aedes albopictus, reveals insights into its biology, genetics, and evolution.</title>
        <authorList>
            <person name="Chen X.G."/>
            <person name="Jiang X."/>
            <person name="Gu J."/>
            <person name="Xu M."/>
            <person name="Wu Y."/>
            <person name="Deng Y."/>
            <person name="Zhang C."/>
            <person name="Bonizzoni M."/>
            <person name="Dermauw W."/>
            <person name="Vontas J."/>
            <person name="Armbruster P."/>
            <person name="Huang X."/>
            <person name="Yang Y."/>
            <person name="Zhang H."/>
            <person name="He W."/>
            <person name="Peng H."/>
            <person name="Liu Y."/>
            <person name="Wu K."/>
            <person name="Chen J."/>
            <person name="Lirakis M."/>
            <person name="Topalis P."/>
            <person name="Van Leeuwen T."/>
            <person name="Hall A.B."/>
            <person name="Jiang X."/>
            <person name="Thorpe C."/>
            <person name="Mueller R.L."/>
            <person name="Sun C."/>
            <person name="Waterhouse R.M."/>
            <person name="Yan G."/>
            <person name="Tu Z.J."/>
            <person name="Fang X."/>
            <person name="James A.A."/>
        </authorList>
    </citation>
    <scope>NUCLEOTIDE SEQUENCE [LARGE SCALE GENOMIC DNA]</scope>
    <source>
        <strain evidence="7">Foshan</strain>
    </source>
</reference>
<dbReference type="InterPro" id="IPR036397">
    <property type="entry name" value="RNaseH_sf"/>
</dbReference>
<dbReference type="GeneID" id="115261422"/>
<dbReference type="Gene3D" id="3.30.420.10">
    <property type="entry name" value="Ribonuclease H-like superfamily/Ribonuclease H"/>
    <property type="match status" value="1"/>
</dbReference>
<feature type="region of interest" description="Disordered" evidence="4">
    <location>
        <begin position="37"/>
        <end position="60"/>
    </location>
</feature>
<evidence type="ECO:0000313" key="7">
    <source>
        <dbReference type="Proteomes" id="UP000069940"/>
    </source>
</evidence>
<keyword evidence="2" id="KW-0378">Hydrolase</keyword>
<keyword evidence="3" id="KW-0269">Exonuclease</keyword>
<dbReference type="InterPro" id="IPR051132">
    <property type="entry name" value="3-5_Exonuclease_domain"/>
</dbReference>
<evidence type="ECO:0000256" key="3">
    <source>
        <dbReference type="ARBA" id="ARBA00022839"/>
    </source>
</evidence>
<dbReference type="CDD" id="cd06141">
    <property type="entry name" value="WRN_exo"/>
    <property type="match status" value="1"/>
</dbReference>
<dbReference type="InterPro" id="IPR002562">
    <property type="entry name" value="3'-5'_exonuclease_dom"/>
</dbReference>
<dbReference type="SMART" id="SM00474">
    <property type="entry name" value="35EXOc"/>
    <property type="match status" value="1"/>
</dbReference>
<protein>
    <recommendedName>
        <fullName evidence="5">3'-5' exonuclease domain-containing protein</fullName>
    </recommendedName>
</protein>
<evidence type="ECO:0000259" key="5">
    <source>
        <dbReference type="SMART" id="SM00474"/>
    </source>
</evidence>
<dbReference type="PANTHER" id="PTHR13620">
    <property type="entry name" value="3-5 EXONUCLEASE"/>
    <property type="match status" value="1"/>
</dbReference>
<dbReference type="EnsemblMetazoa" id="AALFPA23_015734.R22932">
    <property type="protein sequence ID" value="AALFPA23_015734.P22932"/>
    <property type="gene ID" value="AALFPA23_015734"/>
</dbReference>
<evidence type="ECO:0000313" key="6">
    <source>
        <dbReference type="EnsemblMetazoa" id="AALFPA23_015734.P22932"/>
    </source>
</evidence>
<accession>A0ABM1Z7B1</accession>
<dbReference type="Proteomes" id="UP000069940">
    <property type="component" value="Unassembled WGS sequence"/>
</dbReference>
<evidence type="ECO:0000256" key="4">
    <source>
        <dbReference type="SAM" id="MobiDB-lite"/>
    </source>
</evidence>
<keyword evidence="7" id="KW-1185">Reference proteome</keyword>
<feature type="domain" description="3'-5' exonuclease" evidence="5">
    <location>
        <begin position="75"/>
        <end position="251"/>
    </location>
</feature>
<keyword evidence="1" id="KW-0540">Nuclease</keyword>
<dbReference type="RefSeq" id="XP_062715511.1">
    <property type="nucleotide sequence ID" value="XM_062859527.1"/>
</dbReference>
<evidence type="ECO:0000256" key="1">
    <source>
        <dbReference type="ARBA" id="ARBA00022722"/>
    </source>
</evidence>
<reference evidence="6" key="2">
    <citation type="submission" date="2025-05" db="UniProtKB">
        <authorList>
            <consortium name="EnsemblMetazoa"/>
        </authorList>
    </citation>
    <scope>IDENTIFICATION</scope>
    <source>
        <strain evidence="6">Foshan</strain>
    </source>
</reference>
<dbReference type="Pfam" id="PF01612">
    <property type="entry name" value="DNA_pol_A_exo1"/>
    <property type="match status" value="1"/>
</dbReference>
<dbReference type="SUPFAM" id="SSF53098">
    <property type="entry name" value="Ribonuclease H-like"/>
    <property type="match status" value="1"/>
</dbReference>
<evidence type="ECO:0000256" key="2">
    <source>
        <dbReference type="ARBA" id="ARBA00022801"/>
    </source>
</evidence>
<sequence length="269" mass="30747">MIIFAIFMGGVLLFIFRAFFFQPEPFYPPPFRRSSTFQTSNPSKNSTSSSPSSTSVSSIPSKSLKNPFEVMGHNVHIITTATKCIDFIRQMRDHCRNFPVIGLDCEWVSFYGTRQKVALLQLASASGLCLLIRLFQMDAFPRELRDLLGDPRIFKVGVEVFYDGQKLLQDYGLDVKGTVDLRHLAKRLRVPGKFGLGGLAETVLGVRLDKDWRISASDWQSTELSHVQREYAAKDAIVALKLFQHFNRDIRMSDMNQYVDWPFKTRFNS</sequence>
<proteinExistence type="predicted"/>
<dbReference type="InterPro" id="IPR012337">
    <property type="entry name" value="RNaseH-like_sf"/>
</dbReference>
<dbReference type="PANTHER" id="PTHR13620:SF104">
    <property type="entry name" value="EXONUCLEASE 3'-5' DOMAIN-CONTAINING PROTEIN 2"/>
    <property type="match status" value="1"/>
</dbReference>
<feature type="compositionally biased region" description="Low complexity" evidence="4">
    <location>
        <begin position="39"/>
        <end position="60"/>
    </location>
</feature>